<evidence type="ECO:0000256" key="1">
    <source>
        <dbReference type="ARBA" id="ARBA00022676"/>
    </source>
</evidence>
<protein>
    <submittedName>
        <fullName evidence="4">Glycosyltransferase</fullName>
    </submittedName>
</protein>
<reference evidence="4 5" key="1">
    <citation type="submission" date="2020-11" db="EMBL/GenBank/DDBJ databases">
        <title>Corynebacterium sp. MC1420.</title>
        <authorList>
            <person name="Zhou J."/>
        </authorList>
    </citation>
    <scope>NUCLEOTIDE SEQUENCE [LARGE SCALE GENOMIC DNA]</scope>
    <source>
        <strain evidence="4 5">MC1420</strain>
    </source>
</reference>
<dbReference type="Gene3D" id="3.40.50.2000">
    <property type="entry name" value="Glycogen Phosphorylase B"/>
    <property type="match status" value="1"/>
</dbReference>
<dbReference type="EMBL" id="CP064955">
    <property type="protein sequence ID" value="QPK82874.1"/>
    <property type="molecule type" value="Genomic_DNA"/>
</dbReference>
<keyword evidence="2 4" id="KW-0808">Transferase</keyword>
<proteinExistence type="predicted"/>
<dbReference type="Proteomes" id="UP000594586">
    <property type="component" value="Chromosome"/>
</dbReference>
<dbReference type="RefSeq" id="WP_165004451.1">
    <property type="nucleotide sequence ID" value="NZ_CP064955.1"/>
</dbReference>
<gene>
    <name evidence="4" type="ORF">G7Y29_08390</name>
</gene>
<name>A0A7T0KLX5_9CORY</name>
<keyword evidence="5" id="KW-1185">Reference proteome</keyword>
<keyword evidence="1" id="KW-0328">Glycosyltransferase</keyword>
<sequence>MTEHVRDVRVLSIPAQHPYTQAIRPAGVAYLPDPDIDGNWWPHPALEAGFWLQPPEADILHIHFGFEHRSPAQIDELARAVPVPLVLTVHDLDNPHLEEQAEHHERLRILVGAADAVLTLTECAARRLRGEFGANDVRVVPHPAVVAEPAAQQREEIAGVFVKSLRSNVVADPEFYLAIGRRVPLRVFAHDVDATRDLRDALRGKVELVVHDPFNDAALHGEVAKLTACILPYTRGTHSGWLEMCRDLGTTVAVPDIGCYAGQVDAPEAVETYALGDPASAAEAACTLIARGPVPYRGDRGRQLGKVRQVHADVYREVLSR</sequence>
<dbReference type="AlphaFoldDB" id="A0A7T0KLX5"/>
<dbReference type="SUPFAM" id="SSF53756">
    <property type="entry name" value="UDP-Glycosyltransferase/glycogen phosphorylase"/>
    <property type="match status" value="1"/>
</dbReference>
<evidence type="ECO:0000256" key="2">
    <source>
        <dbReference type="ARBA" id="ARBA00022679"/>
    </source>
</evidence>
<evidence type="ECO:0000313" key="4">
    <source>
        <dbReference type="EMBL" id="QPK82874.1"/>
    </source>
</evidence>
<evidence type="ECO:0000313" key="5">
    <source>
        <dbReference type="Proteomes" id="UP000594586"/>
    </source>
</evidence>
<feature type="domain" description="Glycosyltransferase subfamily 4-like N-terminal" evidence="3">
    <location>
        <begin position="6"/>
        <end position="141"/>
    </location>
</feature>
<dbReference type="Pfam" id="PF13579">
    <property type="entry name" value="Glyco_trans_4_4"/>
    <property type="match status" value="1"/>
</dbReference>
<dbReference type="GO" id="GO:0016757">
    <property type="term" value="F:glycosyltransferase activity"/>
    <property type="evidence" value="ECO:0007669"/>
    <property type="project" value="UniProtKB-KW"/>
</dbReference>
<dbReference type="KEGG" id="cqn:G7Y29_08390"/>
<dbReference type="InterPro" id="IPR028098">
    <property type="entry name" value="Glyco_trans_4-like_N"/>
</dbReference>
<evidence type="ECO:0000259" key="3">
    <source>
        <dbReference type="Pfam" id="PF13579"/>
    </source>
</evidence>
<accession>A0A7T0KLX5</accession>
<organism evidence="4 5">
    <name type="scientific">Corynebacterium qintianiae</name>
    <dbReference type="NCBI Taxonomy" id="2709392"/>
    <lineage>
        <taxon>Bacteria</taxon>
        <taxon>Bacillati</taxon>
        <taxon>Actinomycetota</taxon>
        <taxon>Actinomycetes</taxon>
        <taxon>Mycobacteriales</taxon>
        <taxon>Corynebacteriaceae</taxon>
        <taxon>Corynebacterium</taxon>
    </lineage>
</organism>